<gene>
    <name evidence="1" type="ORF">BSIN_0735</name>
</gene>
<organism evidence="1 2">
    <name type="scientific">Burkholderia singularis</name>
    <dbReference type="NCBI Taxonomy" id="1503053"/>
    <lineage>
        <taxon>Bacteria</taxon>
        <taxon>Pseudomonadati</taxon>
        <taxon>Pseudomonadota</taxon>
        <taxon>Betaproteobacteria</taxon>
        <taxon>Burkholderiales</taxon>
        <taxon>Burkholderiaceae</taxon>
        <taxon>Burkholderia</taxon>
        <taxon>pseudomallei group</taxon>
    </lineage>
</organism>
<reference evidence="1 2" key="1">
    <citation type="submission" date="2017-04" db="EMBL/GenBank/DDBJ databases">
        <authorList>
            <person name="Afonso C.L."/>
            <person name="Miller P.J."/>
            <person name="Scott M.A."/>
            <person name="Spackman E."/>
            <person name="Goraichik I."/>
            <person name="Dimitrov K.M."/>
            <person name="Suarez D.L."/>
            <person name="Swayne D.E."/>
        </authorList>
    </citation>
    <scope>NUCLEOTIDE SEQUENCE [LARGE SCALE GENOMIC DNA]</scope>
    <source>
        <strain evidence="1">LMG 28154</strain>
    </source>
</reference>
<dbReference type="EMBL" id="FXAN01000083">
    <property type="protein sequence ID" value="SMG01835.1"/>
    <property type="molecule type" value="Genomic_DNA"/>
</dbReference>
<sequence>MKFCAALTTEPAANPRAGAMKKIIGSAWRSRTAEEANRSGGRK</sequence>
<name>A0A238H9R6_9BURK</name>
<accession>A0A238H9R6</accession>
<evidence type="ECO:0000313" key="1">
    <source>
        <dbReference type="EMBL" id="SMG01835.1"/>
    </source>
</evidence>
<evidence type="ECO:0000313" key="2">
    <source>
        <dbReference type="Proteomes" id="UP000198460"/>
    </source>
</evidence>
<dbReference type="AlphaFoldDB" id="A0A238H9R6"/>
<proteinExistence type="predicted"/>
<dbReference type="Proteomes" id="UP000198460">
    <property type="component" value="Unassembled WGS sequence"/>
</dbReference>
<protein>
    <submittedName>
        <fullName evidence="1">Uncharacterized protein</fullName>
    </submittedName>
</protein>